<keyword evidence="6" id="KW-1185">Reference proteome</keyword>
<dbReference type="SMART" id="SM00822">
    <property type="entry name" value="PKS_KR"/>
    <property type="match status" value="1"/>
</dbReference>
<dbReference type="GO" id="GO:0016491">
    <property type="term" value="F:oxidoreductase activity"/>
    <property type="evidence" value="ECO:0007669"/>
    <property type="project" value="UniProtKB-KW"/>
</dbReference>
<dbReference type="RefSeq" id="WP_037457173.1">
    <property type="nucleotide sequence ID" value="NZ_AVFL01000018.1"/>
</dbReference>
<dbReference type="PANTHER" id="PTHR43976">
    <property type="entry name" value="SHORT CHAIN DEHYDROGENASE"/>
    <property type="match status" value="1"/>
</dbReference>
<dbReference type="EMBL" id="AVFL01000018">
    <property type="protein sequence ID" value="EWY38480.1"/>
    <property type="molecule type" value="Genomic_DNA"/>
</dbReference>
<dbReference type="PANTHER" id="PTHR43976:SF16">
    <property type="entry name" value="SHORT-CHAIN DEHYDROGENASE_REDUCTASE FAMILY PROTEIN"/>
    <property type="match status" value="1"/>
</dbReference>
<evidence type="ECO:0000256" key="2">
    <source>
        <dbReference type="ARBA" id="ARBA00023002"/>
    </source>
</evidence>
<comment type="caution">
    <text evidence="5">The sequence shown here is derived from an EMBL/GenBank/DDBJ whole genome shotgun (WGS) entry which is preliminary data.</text>
</comment>
<evidence type="ECO:0000256" key="1">
    <source>
        <dbReference type="ARBA" id="ARBA00006484"/>
    </source>
</evidence>
<evidence type="ECO:0000256" key="3">
    <source>
        <dbReference type="RuleBase" id="RU000363"/>
    </source>
</evidence>
<name>W9GX43_9PROT</name>
<dbReference type="SUPFAM" id="SSF51735">
    <property type="entry name" value="NAD(P)-binding Rossmann-fold domains"/>
    <property type="match status" value="1"/>
</dbReference>
<dbReference type="OrthoDB" id="8477999at2"/>
<dbReference type="NCBIfam" id="NF004824">
    <property type="entry name" value="PRK06180.1"/>
    <property type="match status" value="1"/>
</dbReference>
<dbReference type="CDD" id="cd05374">
    <property type="entry name" value="17beta-HSD-like_SDR_c"/>
    <property type="match status" value="1"/>
</dbReference>
<dbReference type="InterPro" id="IPR051911">
    <property type="entry name" value="SDR_oxidoreductase"/>
</dbReference>
<dbReference type="InterPro" id="IPR020904">
    <property type="entry name" value="Sc_DH/Rdtase_CS"/>
</dbReference>
<dbReference type="STRING" id="1385369.N825_13430"/>
<accession>W9GX43</accession>
<organism evidence="5 6">
    <name type="scientific">Skermanella stibiiresistens SB22</name>
    <dbReference type="NCBI Taxonomy" id="1385369"/>
    <lineage>
        <taxon>Bacteria</taxon>
        <taxon>Pseudomonadati</taxon>
        <taxon>Pseudomonadota</taxon>
        <taxon>Alphaproteobacteria</taxon>
        <taxon>Rhodospirillales</taxon>
        <taxon>Azospirillaceae</taxon>
        <taxon>Skermanella</taxon>
    </lineage>
</organism>
<dbReference type="PATRIC" id="fig|1385369.3.peg.4574"/>
<gene>
    <name evidence="5" type="ORF">N825_13430</name>
</gene>
<dbReference type="InterPro" id="IPR002347">
    <property type="entry name" value="SDR_fam"/>
</dbReference>
<keyword evidence="2" id="KW-0560">Oxidoreductase</keyword>
<dbReference type="Gene3D" id="3.40.50.720">
    <property type="entry name" value="NAD(P)-binding Rossmann-like Domain"/>
    <property type="match status" value="1"/>
</dbReference>
<dbReference type="Pfam" id="PF00106">
    <property type="entry name" value="adh_short"/>
    <property type="match status" value="1"/>
</dbReference>
<evidence type="ECO:0000313" key="5">
    <source>
        <dbReference type="EMBL" id="EWY38480.1"/>
    </source>
</evidence>
<sequence>MTSENAPVWFITGCSTGFGRELAKLVLDRGWRVVVTARDVERVRDLASGAEDRVLALALDVTDAGQVTDSVAAAEKRFGAIDVLVNNAGYGYQAPVEEGDDAEIRAMFEANVFGLAAMIRAVLPGMRARKRGHIVNFSSVAGFVGFPGSGYYAATKHAVEGLSDSLGREVEPLGIKVLCVEPGPFRTDWAGRSLKQTESRIPDYAETAASRMKATSGYSGKQPGDPVRACAAIIKAVEAPNTPRHLVLGAFGVETVRGKLASVIEEIDAWKETSLGADYPENER</sequence>
<dbReference type="Proteomes" id="UP000019486">
    <property type="component" value="Unassembled WGS sequence"/>
</dbReference>
<dbReference type="PRINTS" id="PR00080">
    <property type="entry name" value="SDRFAMILY"/>
</dbReference>
<reference evidence="5 6" key="1">
    <citation type="submission" date="2013-08" db="EMBL/GenBank/DDBJ databases">
        <title>The genome sequence of Skermanella stibiiresistens.</title>
        <authorList>
            <person name="Zhu W."/>
            <person name="Wang G."/>
        </authorList>
    </citation>
    <scope>NUCLEOTIDE SEQUENCE [LARGE SCALE GENOMIC DNA]</scope>
    <source>
        <strain evidence="5 6">SB22</strain>
    </source>
</reference>
<comment type="similarity">
    <text evidence="1 3">Belongs to the short-chain dehydrogenases/reductases (SDR) family.</text>
</comment>
<dbReference type="PROSITE" id="PS00061">
    <property type="entry name" value="ADH_SHORT"/>
    <property type="match status" value="1"/>
</dbReference>
<feature type="domain" description="Ketoreductase" evidence="4">
    <location>
        <begin position="7"/>
        <end position="192"/>
    </location>
</feature>
<dbReference type="InterPro" id="IPR036291">
    <property type="entry name" value="NAD(P)-bd_dom_sf"/>
</dbReference>
<proteinExistence type="inferred from homology"/>
<dbReference type="PRINTS" id="PR00081">
    <property type="entry name" value="GDHRDH"/>
</dbReference>
<evidence type="ECO:0000313" key="6">
    <source>
        <dbReference type="Proteomes" id="UP000019486"/>
    </source>
</evidence>
<evidence type="ECO:0000259" key="4">
    <source>
        <dbReference type="SMART" id="SM00822"/>
    </source>
</evidence>
<dbReference type="InterPro" id="IPR057326">
    <property type="entry name" value="KR_dom"/>
</dbReference>
<protein>
    <submittedName>
        <fullName evidence="5">Short-chain dehydrogenase</fullName>
    </submittedName>
</protein>
<dbReference type="AlphaFoldDB" id="W9GX43"/>